<keyword evidence="5 6" id="KW-0472">Membrane</keyword>
<feature type="transmembrane region" description="Helical" evidence="6">
    <location>
        <begin position="63"/>
        <end position="83"/>
    </location>
</feature>
<evidence type="ECO:0000256" key="3">
    <source>
        <dbReference type="ARBA" id="ARBA00022692"/>
    </source>
</evidence>
<dbReference type="GO" id="GO:0005886">
    <property type="term" value="C:plasma membrane"/>
    <property type="evidence" value="ECO:0007669"/>
    <property type="project" value="UniProtKB-SubCell"/>
</dbReference>
<keyword evidence="9" id="KW-1185">Reference proteome</keyword>
<gene>
    <name evidence="8" type="ORF">FPZ42_17760</name>
</gene>
<keyword evidence="4 6" id="KW-1133">Transmembrane helix</keyword>
<evidence type="ECO:0000313" key="9">
    <source>
        <dbReference type="Proteomes" id="UP000318010"/>
    </source>
</evidence>
<evidence type="ECO:0000256" key="2">
    <source>
        <dbReference type="ARBA" id="ARBA00022475"/>
    </source>
</evidence>
<evidence type="ECO:0000256" key="6">
    <source>
        <dbReference type="SAM" id="Phobius"/>
    </source>
</evidence>
<comment type="subcellular location">
    <subcellularLocation>
        <location evidence="1">Cell membrane</location>
        <topology evidence="1">Multi-pass membrane protein</topology>
    </subcellularLocation>
</comment>
<dbReference type="EMBL" id="VOEI01000007">
    <property type="protein sequence ID" value="TWR24323.1"/>
    <property type="molecule type" value="Genomic_DNA"/>
</dbReference>
<dbReference type="Proteomes" id="UP000318010">
    <property type="component" value="Unassembled WGS sequence"/>
</dbReference>
<evidence type="ECO:0000256" key="4">
    <source>
        <dbReference type="ARBA" id="ARBA00022989"/>
    </source>
</evidence>
<dbReference type="InterPro" id="IPR027379">
    <property type="entry name" value="CLS_N"/>
</dbReference>
<evidence type="ECO:0000256" key="1">
    <source>
        <dbReference type="ARBA" id="ARBA00004651"/>
    </source>
</evidence>
<feature type="domain" description="Cardiolipin synthase N-terminal" evidence="7">
    <location>
        <begin position="43"/>
        <end position="85"/>
    </location>
</feature>
<proteinExistence type="predicted"/>
<keyword evidence="3 6" id="KW-0812">Transmembrane</keyword>
<protein>
    <submittedName>
        <fullName evidence="8">PLDc_N domain-containing protein</fullName>
    </submittedName>
</protein>
<evidence type="ECO:0000313" key="8">
    <source>
        <dbReference type="EMBL" id="TWR24323.1"/>
    </source>
</evidence>
<comment type="caution">
    <text evidence="8">The sequence shown here is derived from an EMBL/GenBank/DDBJ whole genome shotgun (WGS) entry which is preliminary data.</text>
</comment>
<keyword evidence="2" id="KW-1003">Cell membrane</keyword>
<sequence length="90" mass="10381">MLHVDLLDSLSLNMLLSNTILAQTTSNTWMYIFLVLGILYFGLILFCLMDVLKATFKDPIQKFIWIALILFFPVLGSIVYLYMGRKNKIS</sequence>
<name>A0A563TYH7_9SPHI</name>
<accession>A0A563TYH7</accession>
<dbReference type="Pfam" id="PF13396">
    <property type="entry name" value="PLDc_N"/>
    <property type="match status" value="1"/>
</dbReference>
<evidence type="ECO:0000259" key="7">
    <source>
        <dbReference type="Pfam" id="PF13396"/>
    </source>
</evidence>
<reference evidence="8 9" key="1">
    <citation type="submission" date="2019-07" db="EMBL/GenBank/DDBJ databases">
        <authorList>
            <person name="Kim J."/>
        </authorList>
    </citation>
    <scope>NUCLEOTIDE SEQUENCE [LARGE SCALE GENOMIC DNA]</scope>
    <source>
        <strain evidence="8 9">MJ1a</strain>
    </source>
</reference>
<dbReference type="OrthoDB" id="1123412at2"/>
<evidence type="ECO:0000256" key="5">
    <source>
        <dbReference type="ARBA" id="ARBA00023136"/>
    </source>
</evidence>
<feature type="transmembrane region" description="Helical" evidence="6">
    <location>
        <begin position="29"/>
        <end position="51"/>
    </location>
</feature>
<organism evidence="8 9">
    <name type="scientific">Mucilaginibacter achroorhodeus</name>
    <dbReference type="NCBI Taxonomy" id="2599294"/>
    <lineage>
        <taxon>Bacteria</taxon>
        <taxon>Pseudomonadati</taxon>
        <taxon>Bacteroidota</taxon>
        <taxon>Sphingobacteriia</taxon>
        <taxon>Sphingobacteriales</taxon>
        <taxon>Sphingobacteriaceae</taxon>
        <taxon>Mucilaginibacter</taxon>
    </lineage>
</organism>
<dbReference type="AlphaFoldDB" id="A0A563TYH7"/>